<dbReference type="AlphaFoldDB" id="A0AA96WG07"/>
<dbReference type="EMBL" id="CP053586">
    <property type="protein sequence ID" value="WNZ25447.1"/>
    <property type="molecule type" value="Genomic_DNA"/>
</dbReference>
<organism evidence="2">
    <name type="scientific">Leptolyngbya sp. NK1-12</name>
    <dbReference type="NCBI Taxonomy" id="2547451"/>
    <lineage>
        <taxon>Bacteria</taxon>
        <taxon>Bacillati</taxon>
        <taxon>Cyanobacteriota</taxon>
        <taxon>Cyanophyceae</taxon>
        <taxon>Leptolyngbyales</taxon>
        <taxon>Leptolyngbyaceae</taxon>
        <taxon>Leptolyngbya group</taxon>
        <taxon>Leptolyngbya</taxon>
    </lineage>
</organism>
<dbReference type="RefSeq" id="WP_316431593.1">
    <property type="nucleotide sequence ID" value="NZ_CP053586.1"/>
</dbReference>
<dbReference type="Pfam" id="PF05685">
    <property type="entry name" value="Uma2"/>
    <property type="match status" value="1"/>
</dbReference>
<dbReference type="Gene3D" id="3.90.1570.10">
    <property type="entry name" value="tt1808, chain A"/>
    <property type="match status" value="1"/>
</dbReference>
<proteinExistence type="predicted"/>
<keyword evidence="2" id="KW-0378">Hydrolase</keyword>
<gene>
    <name evidence="2" type="ORF">HJG54_23050</name>
</gene>
<reference evidence="2" key="1">
    <citation type="submission" date="2020-05" db="EMBL/GenBank/DDBJ databases">
        <authorList>
            <person name="Zhu T."/>
            <person name="Keshari N."/>
            <person name="Lu X."/>
        </authorList>
    </citation>
    <scope>NUCLEOTIDE SEQUENCE</scope>
    <source>
        <strain evidence="2">NK1-12</strain>
    </source>
</reference>
<sequence length="212" mass="24340">MNELQTTLPTDTWVQATWEEYLQQVEQPGYEKAKGYYLDGWMRIEMLPVGFDHGRDHGTISFGVYLFSVLKGIPLTVLDNCSFRKQGKQEFQPDLAYYIGARAKLIPNGTNIVDLDCYGPPDLVIEIGKTTIVDDRTVKRTLYEEAGVAEYWAVDVEQMIIYAFEMIERGSRRIDQSKLLPGLTMDVLEQALRLSREQDQSQVGNWLMTQSR</sequence>
<dbReference type="InterPro" id="IPR008538">
    <property type="entry name" value="Uma2"/>
</dbReference>
<evidence type="ECO:0000313" key="2">
    <source>
        <dbReference type="EMBL" id="WNZ25447.1"/>
    </source>
</evidence>
<dbReference type="SUPFAM" id="SSF52980">
    <property type="entry name" value="Restriction endonuclease-like"/>
    <property type="match status" value="1"/>
</dbReference>
<dbReference type="InterPro" id="IPR012296">
    <property type="entry name" value="Nuclease_put_TT1808"/>
</dbReference>
<dbReference type="InterPro" id="IPR011335">
    <property type="entry name" value="Restrct_endonuc-II-like"/>
</dbReference>
<keyword evidence="2" id="KW-0255">Endonuclease</keyword>
<evidence type="ECO:0000259" key="1">
    <source>
        <dbReference type="Pfam" id="PF05685"/>
    </source>
</evidence>
<name>A0AA96WG07_9CYAN</name>
<dbReference type="PANTHER" id="PTHR35400">
    <property type="entry name" value="SLR1083 PROTEIN"/>
    <property type="match status" value="1"/>
</dbReference>
<dbReference type="PANTHER" id="PTHR35400:SF1">
    <property type="entry name" value="SLR1083 PROTEIN"/>
    <property type="match status" value="1"/>
</dbReference>
<keyword evidence="2" id="KW-0540">Nuclease</keyword>
<feature type="domain" description="Putative restriction endonuclease" evidence="1">
    <location>
        <begin position="18"/>
        <end position="171"/>
    </location>
</feature>
<protein>
    <submittedName>
        <fullName evidence="2">Uma2 family endonuclease</fullName>
    </submittedName>
</protein>
<accession>A0AA96WG07</accession>
<dbReference type="GO" id="GO:0004519">
    <property type="term" value="F:endonuclease activity"/>
    <property type="evidence" value="ECO:0007669"/>
    <property type="project" value="UniProtKB-KW"/>
</dbReference>
<dbReference type="CDD" id="cd06260">
    <property type="entry name" value="DUF820-like"/>
    <property type="match status" value="1"/>
</dbReference>